<dbReference type="GO" id="GO:0044547">
    <property type="term" value="F:DNA topoisomerase binding"/>
    <property type="evidence" value="ECO:0007669"/>
    <property type="project" value="TreeGrafter"/>
</dbReference>
<dbReference type="GO" id="GO:0003690">
    <property type="term" value="F:double-stranded DNA binding"/>
    <property type="evidence" value="ECO:0007669"/>
    <property type="project" value="TreeGrafter"/>
</dbReference>
<dbReference type="InterPro" id="IPR041426">
    <property type="entry name" value="Mos1_HTH"/>
</dbReference>
<accession>A0A914H673</accession>
<dbReference type="InterPro" id="IPR036397">
    <property type="entry name" value="RNaseH_sf"/>
</dbReference>
<dbReference type="InterPro" id="IPR052709">
    <property type="entry name" value="Transposase-MT_Hybrid"/>
</dbReference>
<dbReference type="Proteomes" id="UP000887572">
    <property type="component" value="Unplaced"/>
</dbReference>
<evidence type="ECO:0000313" key="3">
    <source>
        <dbReference type="WBParaSite" id="Gr19_v10_g14196.t1"/>
    </source>
</evidence>
<evidence type="ECO:0000313" key="2">
    <source>
        <dbReference type="Proteomes" id="UP000887572"/>
    </source>
</evidence>
<proteinExistence type="predicted"/>
<dbReference type="GO" id="GO:0031297">
    <property type="term" value="P:replication fork processing"/>
    <property type="evidence" value="ECO:0007669"/>
    <property type="project" value="TreeGrafter"/>
</dbReference>
<dbReference type="PANTHER" id="PTHR46060:SF2">
    <property type="entry name" value="HISTONE-LYSINE N-METHYLTRANSFERASE SETMAR"/>
    <property type="match status" value="1"/>
</dbReference>
<dbReference type="InterPro" id="IPR001888">
    <property type="entry name" value="Transposase_1"/>
</dbReference>
<dbReference type="GO" id="GO:0005634">
    <property type="term" value="C:nucleus"/>
    <property type="evidence" value="ECO:0007669"/>
    <property type="project" value="TreeGrafter"/>
</dbReference>
<protein>
    <submittedName>
        <fullName evidence="3">Mos1 transposase HTH domain-containing protein</fullName>
    </submittedName>
</protein>
<name>A0A914H673_GLORO</name>
<organism evidence="2 3">
    <name type="scientific">Globodera rostochiensis</name>
    <name type="common">Golden nematode worm</name>
    <name type="synonym">Heterodera rostochiensis</name>
    <dbReference type="NCBI Taxonomy" id="31243"/>
    <lineage>
        <taxon>Eukaryota</taxon>
        <taxon>Metazoa</taxon>
        <taxon>Ecdysozoa</taxon>
        <taxon>Nematoda</taxon>
        <taxon>Chromadorea</taxon>
        <taxon>Rhabditida</taxon>
        <taxon>Tylenchina</taxon>
        <taxon>Tylenchomorpha</taxon>
        <taxon>Tylenchoidea</taxon>
        <taxon>Heteroderidae</taxon>
        <taxon>Heteroderinae</taxon>
        <taxon>Globodera</taxon>
    </lineage>
</organism>
<dbReference type="AlphaFoldDB" id="A0A914H673"/>
<dbReference type="GO" id="GO:0046975">
    <property type="term" value="F:histone H3K36 methyltransferase activity"/>
    <property type="evidence" value="ECO:0007669"/>
    <property type="project" value="TreeGrafter"/>
</dbReference>
<dbReference type="PANTHER" id="PTHR46060">
    <property type="entry name" value="MARINER MOS1 TRANSPOSASE-LIKE PROTEIN"/>
    <property type="match status" value="1"/>
</dbReference>
<dbReference type="Pfam" id="PF01359">
    <property type="entry name" value="Transposase_1"/>
    <property type="match status" value="1"/>
</dbReference>
<dbReference type="WBParaSite" id="Gr19_v10_g14196.t1">
    <property type="protein sequence ID" value="Gr19_v10_g14196.t1"/>
    <property type="gene ID" value="Gr19_v10_g14196"/>
</dbReference>
<dbReference type="GO" id="GO:0006303">
    <property type="term" value="P:double-strand break repair via nonhomologous end joining"/>
    <property type="evidence" value="ECO:0007669"/>
    <property type="project" value="TreeGrafter"/>
</dbReference>
<dbReference type="GO" id="GO:0044774">
    <property type="term" value="P:mitotic DNA integrity checkpoint signaling"/>
    <property type="evidence" value="ECO:0007669"/>
    <property type="project" value="TreeGrafter"/>
</dbReference>
<dbReference type="GO" id="GO:0042800">
    <property type="term" value="F:histone H3K4 methyltransferase activity"/>
    <property type="evidence" value="ECO:0007669"/>
    <property type="project" value="TreeGrafter"/>
</dbReference>
<dbReference type="GO" id="GO:0000014">
    <property type="term" value="F:single-stranded DNA endodeoxyribonuclease activity"/>
    <property type="evidence" value="ECO:0007669"/>
    <property type="project" value="TreeGrafter"/>
</dbReference>
<sequence length="220" mass="25882">MPKTDIRALILHEFSLGRKPMQALQNITQSKGPGVVSRRTVERWYAKFRDGNENVEDAPRSGRPVTIDEDAVLAAIEADPTLSTRMLAEDFDCSHVQIFKILHKLGKRVRKGRWVPHELTQQQKNRRLEAAQQLLQRHQETPFLDRIVTCDEKWCSYKNPKNKKQWLTPGQPSVSTPKPDWRQRRALLCVWWWRGGVIHWKTVPHEILAMEIFYNFYFID</sequence>
<dbReference type="GO" id="GO:0003697">
    <property type="term" value="F:single-stranded DNA binding"/>
    <property type="evidence" value="ECO:0007669"/>
    <property type="project" value="TreeGrafter"/>
</dbReference>
<dbReference type="Gene3D" id="3.30.420.10">
    <property type="entry name" value="Ribonuclease H-like superfamily/Ribonuclease H"/>
    <property type="match status" value="1"/>
</dbReference>
<reference evidence="3" key="1">
    <citation type="submission" date="2022-11" db="UniProtKB">
        <authorList>
            <consortium name="WormBaseParasite"/>
        </authorList>
    </citation>
    <scope>IDENTIFICATION</scope>
</reference>
<dbReference type="GO" id="GO:0035861">
    <property type="term" value="C:site of double-strand break"/>
    <property type="evidence" value="ECO:0007669"/>
    <property type="project" value="TreeGrafter"/>
</dbReference>
<feature type="domain" description="Mos1 transposase HTH" evidence="1">
    <location>
        <begin position="3"/>
        <end position="52"/>
    </location>
</feature>
<dbReference type="Pfam" id="PF17906">
    <property type="entry name" value="HTH_48"/>
    <property type="match status" value="1"/>
</dbReference>
<keyword evidence="2" id="KW-1185">Reference proteome</keyword>
<dbReference type="GO" id="GO:0000793">
    <property type="term" value="C:condensed chromosome"/>
    <property type="evidence" value="ECO:0007669"/>
    <property type="project" value="TreeGrafter"/>
</dbReference>
<evidence type="ECO:0000259" key="1">
    <source>
        <dbReference type="Pfam" id="PF17906"/>
    </source>
</evidence>
<dbReference type="Gene3D" id="1.10.10.1450">
    <property type="match status" value="1"/>
</dbReference>
<dbReference type="GO" id="GO:0000729">
    <property type="term" value="P:DNA double-strand break processing"/>
    <property type="evidence" value="ECO:0007669"/>
    <property type="project" value="TreeGrafter"/>
</dbReference>
<dbReference type="GO" id="GO:0015074">
    <property type="term" value="P:DNA integration"/>
    <property type="evidence" value="ECO:0007669"/>
    <property type="project" value="TreeGrafter"/>
</dbReference>